<dbReference type="Proteomes" id="UP000701853">
    <property type="component" value="Chromosome 5"/>
</dbReference>
<name>A0A8J6D360_9ROSI</name>
<dbReference type="InterPro" id="IPR025558">
    <property type="entry name" value="DUF4283"/>
</dbReference>
<dbReference type="EMBL" id="JAHUZN010000005">
    <property type="protein sequence ID" value="KAG8493311.1"/>
    <property type="molecule type" value="Genomic_DNA"/>
</dbReference>
<keyword evidence="3" id="KW-1185">Reference proteome</keyword>
<dbReference type="OrthoDB" id="1926761at2759"/>
<sequence>MDWKIFLQYVLVKIFRRNCAGPGVKHLLPNYSVKQFPSTHYWNICSLAFGWDFEFIDLGYGFYAVKFEKQEDRFKVMIEGRWKIMDHYLTVKKWKPSFHPETAVVWSTVIWIHLPGLPLEYFHESVLIDVGKLVGKPIKVDSNTSLATRGKFARICVEVDLSKPLLSQVSIGNFAQNIEYEGLHTVYFSCGCFGHRLESCSHQAAQKEQV</sequence>
<dbReference type="PANTHER" id="PTHR31286">
    <property type="entry name" value="GLYCINE-RICH CELL WALL STRUCTURAL PROTEIN 1.8-LIKE"/>
    <property type="match status" value="1"/>
</dbReference>
<protein>
    <recommendedName>
        <fullName evidence="1">DUF4283 domain-containing protein</fullName>
    </recommendedName>
</protein>
<comment type="caution">
    <text evidence="2">The sequence shown here is derived from an EMBL/GenBank/DDBJ whole genome shotgun (WGS) entry which is preliminary data.</text>
</comment>
<organism evidence="2 3">
    <name type="scientific">Gossypium anomalum</name>
    <dbReference type="NCBI Taxonomy" id="47600"/>
    <lineage>
        <taxon>Eukaryota</taxon>
        <taxon>Viridiplantae</taxon>
        <taxon>Streptophyta</taxon>
        <taxon>Embryophyta</taxon>
        <taxon>Tracheophyta</taxon>
        <taxon>Spermatophyta</taxon>
        <taxon>Magnoliopsida</taxon>
        <taxon>eudicotyledons</taxon>
        <taxon>Gunneridae</taxon>
        <taxon>Pentapetalae</taxon>
        <taxon>rosids</taxon>
        <taxon>malvids</taxon>
        <taxon>Malvales</taxon>
        <taxon>Malvaceae</taxon>
        <taxon>Malvoideae</taxon>
        <taxon>Gossypium</taxon>
    </lineage>
</organism>
<proteinExistence type="predicted"/>
<reference evidence="2 3" key="1">
    <citation type="journal article" date="2021" name="bioRxiv">
        <title>The Gossypium anomalum genome as a resource for cotton improvement and evolutionary analysis of hybrid incompatibility.</title>
        <authorList>
            <person name="Grover C.E."/>
            <person name="Yuan D."/>
            <person name="Arick M.A."/>
            <person name="Miller E.R."/>
            <person name="Hu G."/>
            <person name="Peterson D.G."/>
            <person name="Wendel J.F."/>
            <person name="Udall J.A."/>
        </authorList>
    </citation>
    <scope>NUCLEOTIDE SEQUENCE [LARGE SCALE GENOMIC DNA]</scope>
    <source>
        <strain evidence="2">JFW-Udall</strain>
        <tissue evidence="2">Leaf</tissue>
    </source>
</reference>
<evidence type="ECO:0000313" key="3">
    <source>
        <dbReference type="Proteomes" id="UP000701853"/>
    </source>
</evidence>
<gene>
    <name evidence="2" type="ORF">CXB51_010701</name>
</gene>
<dbReference type="AlphaFoldDB" id="A0A8J6D360"/>
<accession>A0A8J6D360</accession>
<evidence type="ECO:0000259" key="1">
    <source>
        <dbReference type="Pfam" id="PF14111"/>
    </source>
</evidence>
<feature type="domain" description="DUF4283" evidence="1">
    <location>
        <begin position="55"/>
        <end position="101"/>
    </location>
</feature>
<evidence type="ECO:0000313" key="2">
    <source>
        <dbReference type="EMBL" id="KAG8493311.1"/>
    </source>
</evidence>
<dbReference type="InterPro" id="IPR040256">
    <property type="entry name" value="At4g02000-like"/>
</dbReference>
<dbReference type="Pfam" id="PF14111">
    <property type="entry name" value="DUF4283"/>
    <property type="match status" value="1"/>
</dbReference>
<dbReference type="PANTHER" id="PTHR31286:SF99">
    <property type="entry name" value="DUF4283 DOMAIN-CONTAINING PROTEIN"/>
    <property type="match status" value="1"/>
</dbReference>